<dbReference type="OrthoDB" id="10676156at2759"/>
<keyword evidence="4" id="KW-1185">Reference proteome</keyword>
<gene>
    <name evidence="3" type="ORF">J8273_1117</name>
</gene>
<dbReference type="Proteomes" id="UP000717585">
    <property type="component" value="Unassembled WGS sequence"/>
</dbReference>
<dbReference type="InterPro" id="IPR020864">
    <property type="entry name" value="MACPF"/>
</dbReference>
<reference evidence="3" key="1">
    <citation type="submission" date="2021-05" db="EMBL/GenBank/DDBJ databases">
        <title>A free-living protist that lacks canonical eukaryotic 1 DNA replication and segregation systems.</title>
        <authorList>
            <person name="Salas-Leiva D.E."/>
            <person name="Tromer E.C."/>
            <person name="Curtis B.A."/>
            <person name="Jerlstrom-Hultqvist J."/>
            <person name="Kolisko M."/>
            <person name="Yi Z."/>
            <person name="Salas-Leiva J.S."/>
            <person name="Gallot-Lavallee L."/>
            <person name="Kops G.J.P.L."/>
            <person name="Archibald J.M."/>
            <person name="Simpson A.G.B."/>
            <person name="Roger A.J."/>
        </authorList>
    </citation>
    <scope>NUCLEOTIDE SEQUENCE</scope>
    <source>
        <strain evidence="3">BICM</strain>
    </source>
</reference>
<feature type="chain" id="PRO_5035307931" evidence="1">
    <location>
        <begin position="19"/>
        <end position="558"/>
    </location>
</feature>
<dbReference type="EMBL" id="JAHDYR010000003">
    <property type="protein sequence ID" value="KAG9397208.1"/>
    <property type="molecule type" value="Genomic_DNA"/>
</dbReference>
<proteinExistence type="predicted"/>
<evidence type="ECO:0000256" key="1">
    <source>
        <dbReference type="SAM" id="SignalP"/>
    </source>
</evidence>
<feature type="domain" description="MACPF" evidence="2">
    <location>
        <begin position="170"/>
        <end position="338"/>
    </location>
</feature>
<accession>A0A8J6E4H9</accession>
<keyword evidence="1" id="KW-0732">Signal</keyword>
<organism evidence="3 4">
    <name type="scientific">Carpediemonas membranifera</name>
    <dbReference type="NCBI Taxonomy" id="201153"/>
    <lineage>
        <taxon>Eukaryota</taxon>
        <taxon>Metamonada</taxon>
        <taxon>Carpediemonas-like organisms</taxon>
        <taxon>Carpediemonas</taxon>
    </lineage>
</organism>
<comment type="caution">
    <text evidence="3">The sequence shown here is derived from an EMBL/GenBank/DDBJ whole genome shotgun (WGS) entry which is preliminary data.</text>
</comment>
<evidence type="ECO:0000313" key="4">
    <source>
        <dbReference type="Proteomes" id="UP000717585"/>
    </source>
</evidence>
<name>A0A8J6E4H9_9EUKA</name>
<protein>
    <submittedName>
        <fullName evidence="3">MAC/Perforin domain</fullName>
    </submittedName>
</protein>
<evidence type="ECO:0000313" key="3">
    <source>
        <dbReference type="EMBL" id="KAG9397208.1"/>
    </source>
</evidence>
<evidence type="ECO:0000259" key="2">
    <source>
        <dbReference type="SMART" id="SM00457"/>
    </source>
</evidence>
<feature type="signal peptide" evidence="1">
    <location>
        <begin position="1"/>
        <end position="18"/>
    </location>
</feature>
<dbReference type="AlphaFoldDB" id="A0A8J6E4H9"/>
<dbReference type="Pfam" id="PF01823">
    <property type="entry name" value="MACPF"/>
    <property type="match status" value="1"/>
</dbReference>
<sequence length="558" mass="61111">MRIIVLLLLICVLVLVNADEAAINKAAAAAAVRYCEKYAGNMQSVCLHKVQQKFSGDDHSQLFSSNGDALLSGRVGIALDYTTGAVGLPALAMTASSQVYSGQYVPNQAHLTVKNAESFQSWTYQNYDNYYQSLSWNQANPQVDSASIVGGMMSHSTNMKAIYDKYFNGLVTLAVSHASVVSYSLEATSGELDPYFQSAIDALGSTLDSTYDLFIQYWGTHTIVHADFGGLMEQQTLIRSCIWSAMDNNKLMQELNNELAGKAGESSKKPDQTYVNYRRLGTSDILGGNPEISNWAQRKATFEANPVLVSYNVRRISNYIPDAHKRQLMDQAITNHMNAAIAQRQQEKAAADAAHAAWWQGGQSVSGGLYSNVDFHYNGRDYPAVARQLGTVSLGLNQNHGFDLNGYVQHCSRHCSWFHCHTSCATDYEHLTLFNIPITVTCERNAAGQVRAVSSVSSVFSQLTQTDYVRGLVGEGPWVSEGCSLSAPYNPRYEKAHGLADNTLNSYSTFWNQVAPMFGNQWPYAISMAAVTSSACCIQRGLITVNGNSAFSDNCPAF</sequence>
<dbReference type="SMART" id="SM00457">
    <property type="entry name" value="MACPF"/>
    <property type="match status" value="1"/>
</dbReference>